<evidence type="ECO:0000256" key="1">
    <source>
        <dbReference type="ARBA" id="ARBA00022729"/>
    </source>
</evidence>
<dbReference type="PANTHER" id="PTHR47637:SF1">
    <property type="entry name" value="CHAPERONE SURA"/>
    <property type="match status" value="1"/>
</dbReference>
<dbReference type="EC" id="5.2.1.8" evidence="3"/>
<evidence type="ECO:0000313" key="3">
    <source>
        <dbReference type="EMBL" id="EKC51153.1"/>
    </source>
</evidence>
<keyword evidence="3" id="KW-0413">Isomerase</keyword>
<protein>
    <submittedName>
        <fullName evidence="3">Peptidyl-prolyl cis-trans isomerase, PPIC-type</fullName>
        <ecNumber evidence="3">5.2.1.8</ecNumber>
    </submittedName>
</protein>
<dbReference type="Pfam" id="PF00639">
    <property type="entry name" value="Rotamase"/>
    <property type="match status" value="2"/>
</dbReference>
<name>K1S0K9_9ZZZZ</name>
<dbReference type="SUPFAM" id="SSF54534">
    <property type="entry name" value="FKBP-like"/>
    <property type="match status" value="2"/>
</dbReference>
<dbReference type="EMBL" id="AJWZ01009495">
    <property type="protein sequence ID" value="EKC51153.1"/>
    <property type="molecule type" value="Genomic_DNA"/>
</dbReference>
<comment type="caution">
    <text evidence="3">The sequence shown here is derived from an EMBL/GenBank/DDBJ whole genome shotgun (WGS) entry which is preliminary data.</text>
</comment>
<dbReference type="InterPro" id="IPR000297">
    <property type="entry name" value="PPIase_PpiC"/>
</dbReference>
<keyword evidence="1" id="KW-0732">Signal</keyword>
<evidence type="ECO:0000259" key="2">
    <source>
        <dbReference type="PROSITE" id="PS50198"/>
    </source>
</evidence>
<dbReference type="AlphaFoldDB" id="K1S0K9"/>
<reference evidence="3" key="1">
    <citation type="journal article" date="2013" name="Environ. Microbiol.">
        <title>Microbiota from the distal guts of lean and obese adolescents exhibit partial functional redundancy besides clear differences in community structure.</title>
        <authorList>
            <person name="Ferrer M."/>
            <person name="Ruiz A."/>
            <person name="Lanza F."/>
            <person name="Haange S.B."/>
            <person name="Oberbach A."/>
            <person name="Till H."/>
            <person name="Bargiela R."/>
            <person name="Campoy C."/>
            <person name="Segura M.T."/>
            <person name="Richter M."/>
            <person name="von Bergen M."/>
            <person name="Seifert J."/>
            <person name="Suarez A."/>
        </authorList>
    </citation>
    <scope>NUCLEOTIDE SEQUENCE</scope>
</reference>
<dbReference type="SUPFAM" id="SSF109998">
    <property type="entry name" value="Triger factor/SurA peptide-binding domain-like"/>
    <property type="match status" value="1"/>
</dbReference>
<feature type="domain" description="PpiC" evidence="2">
    <location>
        <begin position="279"/>
        <end position="337"/>
    </location>
</feature>
<feature type="domain" description="PpiC" evidence="2">
    <location>
        <begin position="176"/>
        <end position="276"/>
    </location>
</feature>
<dbReference type="PANTHER" id="PTHR47637">
    <property type="entry name" value="CHAPERONE SURA"/>
    <property type="match status" value="1"/>
</dbReference>
<sequence>MLKKGILAAALMLLAAGVVGQRRQVMLDKVVAVVGGSSIVYSEVADYARQLVEQRRQEGYTSDRDPMNEALEALMTQKLLYNQAQIDSVEINSNDILSQVEDQVQQLVDMEGSIAKLEAKQHMAIFNIREILRQRYEEQAYASAMQREVVSKVTVIPGEVERYYKSLSKDSLPTIADQYVYAQITKFPKSMKEAKQRARERLLDMRERVITGKARFDNLARMYSVDGTALRGGEMDPTPLAGLDEAFAKTLETMKPGQISEVVESQFGFHIIQLLDKRGQLYHFRHILLRPEYTSDELGETLNQLDSIADLIHKDSITFEKAALRFSDDAASKMNGGIVSNHDILERYQAFDAKLTVTKFLKEDFGRFKSLDDYNALIRLKPGEVSDAFLTEDLLGNQLGKIVKLVEVIPTHPASLNEDYLRLE</sequence>
<proteinExistence type="predicted"/>
<dbReference type="InterPro" id="IPR027304">
    <property type="entry name" value="Trigger_fact/SurA_dom_sf"/>
</dbReference>
<organism evidence="3">
    <name type="scientific">human gut metagenome</name>
    <dbReference type="NCBI Taxonomy" id="408170"/>
    <lineage>
        <taxon>unclassified sequences</taxon>
        <taxon>metagenomes</taxon>
        <taxon>organismal metagenomes</taxon>
    </lineage>
</organism>
<feature type="non-terminal residue" evidence="3">
    <location>
        <position position="424"/>
    </location>
</feature>
<dbReference type="Gene3D" id="3.10.50.40">
    <property type="match status" value="2"/>
</dbReference>
<gene>
    <name evidence="3" type="ORF">OBE_13750</name>
</gene>
<dbReference type="PROSITE" id="PS50198">
    <property type="entry name" value="PPIC_PPIASE_2"/>
    <property type="match status" value="2"/>
</dbReference>
<dbReference type="InterPro" id="IPR046357">
    <property type="entry name" value="PPIase_dom_sf"/>
</dbReference>
<dbReference type="InterPro" id="IPR050280">
    <property type="entry name" value="OMP_Chaperone_SurA"/>
</dbReference>
<dbReference type="GO" id="GO:0003755">
    <property type="term" value="F:peptidyl-prolyl cis-trans isomerase activity"/>
    <property type="evidence" value="ECO:0007669"/>
    <property type="project" value="UniProtKB-EC"/>
</dbReference>
<dbReference type="Gene3D" id="1.10.4030.10">
    <property type="entry name" value="Porin chaperone SurA, peptide-binding domain"/>
    <property type="match status" value="1"/>
</dbReference>
<accession>K1S0K9</accession>